<dbReference type="GO" id="GO:0003677">
    <property type="term" value="F:DNA binding"/>
    <property type="evidence" value="ECO:0007669"/>
    <property type="project" value="UniProtKB-UniRule"/>
</dbReference>
<proteinExistence type="predicted"/>
<dbReference type="InterPro" id="IPR006311">
    <property type="entry name" value="TAT_signal"/>
</dbReference>
<dbReference type="Gene3D" id="1.10.357.10">
    <property type="entry name" value="Tetracycline Repressor, domain 2"/>
    <property type="match status" value="1"/>
</dbReference>
<dbReference type="InterPro" id="IPR041467">
    <property type="entry name" value="Sco4008_C"/>
</dbReference>
<dbReference type="PANTHER" id="PTHR30328">
    <property type="entry name" value="TRANSCRIPTIONAL REPRESSOR"/>
    <property type="match status" value="1"/>
</dbReference>
<dbReference type="GO" id="GO:0006355">
    <property type="term" value="P:regulation of DNA-templated transcription"/>
    <property type="evidence" value="ECO:0007669"/>
    <property type="project" value="UniProtKB-ARBA"/>
</dbReference>
<evidence type="ECO:0000256" key="1">
    <source>
        <dbReference type="ARBA" id="ARBA00023125"/>
    </source>
</evidence>
<feature type="domain" description="HTH tetR-type" evidence="3">
    <location>
        <begin position="6"/>
        <end position="66"/>
    </location>
</feature>
<dbReference type="InterPro" id="IPR036271">
    <property type="entry name" value="Tet_transcr_reg_TetR-rel_C_sf"/>
</dbReference>
<dbReference type="InterPro" id="IPR050109">
    <property type="entry name" value="HTH-type_TetR-like_transc_reg"/>
</dbReference>
<gene>
    <name evidence="4" type="ORF">HNR02_004125</name>
</gene>
<keyword evidence="5" id="KW-1185">Reference proteome</keyword>
<evidence type="ECO:0000313" key="5">
    <source>
        <dbReference type="Proteomes" id="UP000549616"/>
    </source>
</evidence>
<name>A0A853B7N9_9PSEU</name>
<feature type="DNA-binding region" description="H-T-H motif" evidence="2">
    <location>
        <begin position="29"/>
        <end position="48"/>
    </location>
</feature>
<dbReference type="InterPro" id="IPR009057">
    <property type="entry name" value="Homeodomain-like_sf"/>
</dbReference>
<dbReference type="PRINTS" id="PR00455">
    <property type="entry name" value="HTHTETR"/>
</dbReference>
<dbReference type="PROSITE" id="PS50977">
    <property type="entry name" value="HTH_TETR_2"/>
    <property type="match status" value="1"/>
</dbReference>
<dbReference type="PANTHER" id="PTHR30328:SF54">
    <property type="entry name" value="HTH-TYPE TRANSCRIPTIONAL REPRESSOR SCO4008"/>
    <property type="match status" value="1"/>
</dbReference>
<accession>A0A853B7N9</accession>
<dbReference type="Proteomes" id="UP000549616">
    <property type="component" value="Unassembled WGS sequence"/>
</dbReference>
<reference evidence="4 5" key="1">
    <citation type="submission" date="2020-07" db="EMBL/GenBank/DDBJ databases">
        <title>Sequencing the genomes of 1000 actinobacteria strains.</title>
        <authorList>
            <person name="Klenk H.-P."/>
        </authorList>
    </citation>
    <scope>NUCLEOTIDE SEQUENCE [LARGE SCALE GENOMIC DNA]</scope>
    <source>
        <strain evidence="4 5">DSM 104006</strain>
    </source>
</reference>
<dbReference type="AlphaFoldDB" id="A0A853B7N9"/>
<organism evidence="4 5">
    <name type="scientific">Amycolatopsis endophytica</name>
    <dbReference type="NCBI Taxonomy" id="860233"/>
    <lineage>
        <taxon>Bacteria</taxon>
        <taxon>Bacillati</taxon>
        <taxon>Actinomycetota</taxon>
        <taxon>Actinomycetes</taxon>
        <taxon>Pseudonocardiales</taxon>
        <taxon>Pseudonocardiaceae</taxon>
        <taxon>Amycolatopsis</taxon>
    </lineage>
</organism>
<dbReference type="SUPFAM" id="SSF46689">
    <property type="entry name" value="Homeodomain-like"/>
    <property type="match status" value="1"/>
</dbReference>
<dbReference type="Pfam" id="PF17926">
    <property type="entry name" value="TetR_C_21"/>
    <property type="match status" value="1"/>
</dbReference>
<keyword evidence="1 2" id="KW-0238">DNA-binding</keyword>
<evidence type="ECO:0000256" key="2">
    <source>
        <dbReference type="PROSITE-ProRule" id="PRU00335"/>
    </source>
</evidence>
<dbReference type="PROSITE" id="PS51318">
    <property type="entry name" value="TAT"/>
    <property type="match status" value="1"/>
</dbReference>
<dbReference type="EMBL" id="JACCFK010000001">
    <property type="protein sequence ID" value="NYI90802.1"/>
    <property type="molecule type" value="Genomic_DNA"/>
</dbReference>
<dbReference type="RefSeq" id="WP_312861071.1">
    <property type="nucleotide sequence ID" value="NZ_JACCFK010000001.1"/>
</dbReference>
<protein>
    <submittedName>
        <fullName evidence="4">AcrR family transcriptional regulator</fullName>
    </submittedName>
</protein>
<evidence type="ECO:0000259" key="3">
    <source>
        <dbReference type="PROSITE" id="PS50977"/>
    </source>
</evidence>
<dbReference type="SUPFAM" id="SSF48498">
    <property type="entry name" value="Tetracyclin repressor-like, C-terminal domain"/>
    <property type="match status" value="1"/>
</dbReference>
<sequence length="192" mass="20702">MVKDGQATRRRLLDAAAAEFAAYGIAGARVDRISASAKANKAQLYAYFGDKERLFDAVFQEHAAAIGDSVPLTAEDLPAYALGIYDACLAKPELIRLATWARLERIPAGGLITGMTEEHDRKLTAIAEAQRAGHIDPELAPDDVLAMVSMMALTWSPASLFHAASGTDPKADHDRRRRALAATVRRAFKPSA</sequence>
<comment type="caution">
    <text evidence="4">The sequence shown here is derived from an EMBL/GenBank/DDBJ whole genome shotgun (WGS) entry which is preliminary data.</text>
</comment>
<dbReference type="InterPro" id="IPR001647">
    <property type="entry name" value="HTH_TetR"/>
</dbReference>
<evidence type="ECO:0000313" key="4">
    <source>
        <dbReference type="EMBL" id="NYI90802.1"/>
    </source>
</evidence>
<dbReference type="Pfam" id="PF00440">
    <property type="entry name" value="TetR_N"/>
    <property type="match status" value="1"/>
</dbReference>